<name>A0A2A5SQ20_LACLC</name>
<evidence type="ECO:0000313" key="1">
    <source>
        <dbReference type="EMBL" id="PCS16236.1"/>
    </source>
</evidence>
<reference evidence="1 2" key="1">
    <citation type="submission" date="2014-12" db="EMBL/GenBank/DDBJ databases">
        <title>Draft genome sequences of 10 type strains of Lactococcus.</title>
        <authorList>
            <person name="Sun Z."/>
            <person name="Zhong Z."/>
            <person name="Liu W."/>
            <person name="Zhang W."/>
            <person name="Zhang H."/>
        </authorList>
    </citation>
    <scope>NUCLEOTIDE SEQUENCE [LARGE SCALE GENOMIC DNA]</scope>
    <source>
        <strain evidence="1 2">DSM 21502</strain>
    </source>
</reference>
<organism evidence="1 2">
    <name type="scientific">Lactococcus cremoris subsp. tructae</name>
    <dbReference type="NCBI Taxonomy" id="542833"/>
    <lineage>
        <taxon>Bacteria</taxon>
        <taxon>Bacillati</taxon>
        <taxon>Bacillota</taxon>
        <taxon>Bacilli</taxon>
        <taxon>Lactobacillales</taxon>
        <taxon>Streptococcaceae</taxon>
        <taxon>Lactococcus</taxon>
    </lineage>
</organism>
<dbReference type="EMBL" id="JXKC01000015">
    <property type="protein sequence ID" value="PCS16236.1"/>
    <property type="molecule type" value="Genomic_DNA"/>
</dbReference>
<dbReference type="RefSeq" id="WP_179297754.1">
    <property type="nucleotide sequence ID" value="NZ_JXKC01000015.1"/>
</dbReference>
<sequence length="52" mass="5896">MTNGWVDTTGETSYEVSAYLVTVKNPELPIFIGKYKDLSFLDKSNTTNYSKK</sequence>
<evidence type="ECO:0000313" key="2">
    <source>
        <dbReference type="Proteomes" id="UP000218711"/>
    </source>
</evidence>
<dbReference type="AlphaFoldDB" id="A0A2A5SQ20"/>
<protein>
    <submittedName>
        <fullName evidence="1">Uncharacterized protein</fullName>
    </submittedName>
</protein>
<gene>
    <name evidence="1" type="ORF">RU92_GL001097</name>
</gene>
<proteinExistence type="predicted"/>
<dbReference type="Proteomes" id="UP000218711">
    <property type="component" value="Unassembled WGS sequence"/>
</dbReference>
<comment type="caution">
    <text evidence="1">The sequence shown here is derived from an EMBL/GenBank/DDBJ whole genome shotgun (WGS) entry which is preliminary data.</text>
</comment>
<accession>A0A2A5SQ20</accession>